<dbReference type="PROSITE" id="PS50929">
    <property type="entry name" value="ABC_TM1F"/>
    <property type="match status" value="1"/>
</dbReference>
<feature type="transmembrane region" description="Helical" evidence="7">
    <location>
        <begin position="75"/>
        <end position="93"/>
    </location>
</feature>
<keyword evidence="5 7" id="KW-1133">Transmembrane helix</keyword>
<feature type="domain" description="ABC transmembrane type-1" evidence="9">
    <location>
        <begin position="35"/>
        <end position="315"/>
    </location>
</feature>
<feature type="transmembrane region" description="Helical" evidence="7">
    <location>
        <begin position="254"/>
        <end position="276"/>
    </location>
</feature>
<dbReference type="EMBL" id="JAHKNG010000034">
    <property type="protein sequence ID" value="MBU3031534.1"/>
    <property type="molecule type" value="Genomic_DNA"/>
</dbReference>
<dbReference type="PANTHER" id="PTHR43394">
    <property type="entry name" value="ATP-DEPENDENT PERMEASE MDL1, MITOCHONDRIAL"/>
    <property type="match status" value="1"/>
</dbReference>
<dbReference type="RefSeq" id="WP_216034202.1">
    <property type="nucleotide sequence ID" value="NZ_JAHKNG010000034.1"/>
</dbReference>
<organism evidence="10 11">
    <name type="scientific">Paracoccus marinaquae</name>
    <dbReference type="NCBI Taxonomy" id="2841926"/>
    <lineage>
        <taxon>Bacteria</taxon>
        <taxon>Pseudomonadati</taxon>
        <taxon>Pseudomonadota</taxon>
        <taxon>Alphaproteobacteria</taxon>
        <taxon>Rhodobacterales</taxon>
        <taxon>Paracoccaceae</taxon>
        <taxon>Paracoccus</taxon>
    </lineage>
</organism>
<feature type="domain" description="ABC transporter" evidence="8">
    <location>
        <begin position="350"/>
        <end position="586"/>
    </location>
</feature>
<evidence type="ECO:0000256" key="4">
    <source>
        <dbReference type="ARBA" id="ARBA00022840"/>
    </source>
</evidence>
<evidence type="ECO:0000313" key="11">
    <source>
        <dbReference type="Proteomes" id="UP001166191"/>
    </source>
</evidence>
<evidence type="ECO:0000313" key="10">
    <source>
        <dbReference type="EMBL" id="MBU3031534.1"/>
    </source>
</evidence>
<dbReference type="NCBIfam" id="TIGR02204">
    <property type="entry name" value="MsbA_rel"/>
    <property type="match status" value="1"/>
</dbReference>
<feature type="transmembrane region" description="Helical" evidence="7">
    <location>
        <begin position="173"/>
        <end position="191"/>
    </location>
</feature>
<dbReference type="GO" id="GO:0005524">
    <property type="term" value="F:ATP binding"/>
    <property type="evidence" value="ECO:0007669"/>
    <property type="project" value="UniProtKB-KW"/>
</dbReference>
<accession>A0ABS6AM20</accession>
<feature type="transmembrane region" description="Helical" evidence="7">
    <location>
        <begin position="150"/>
        <end position="167"/>
    </location>
</feature>
<evidence type="ECO:0000256" key="1">
    <source>
        <dbReference type="ARBA" id="ARBA00004141"/>
    </source>
</evidence>
<dbReference type="InterPro" id="IPR003439">
    <property type="entry name" value="ABC_transporter-like_ATP-bd"/>
</dbReference>
<protein>
    <submittedName>
        <fullName evidence="10">ATP-binding cassette domain-containing protein</fullName>
    </submittedName>
</protein>
<dbReference type="PROSITE" id="PS00211">
    <property type="entry name" value="ABC_TRANSPORTER_1"/>
    <property type="match status" value="1"/>
</dbReference>
<sequence>MARGRTILEDRPGSKKVGALRALWPFVRPYRGQVVLALVALVLTSGISLVLPLAVRRVVDNFDDGAGLLDEYFGAALAIVALLAIGTAARYYFVTRLGERVVADIRKAVFARVITLSPGFFERVMTGEILSRITTDTTLIQSVIGSSLSIALRNMLILAGGMVMLAYTSLKLMGLVLLIVPVILVPIIGLGRRLRALSRANQDWIAASSGAASESLLSAQTVQAYTHEARSIGRFDEVTEQSYGVALTRIGTRALMTAIVIFLIFAGVLGVLWMGARDVSGGLMTAGQLVQFVIYAILVAGSTGALSEIWGELQRAAGATERLAELLTAQDSLADPAQPKALPRPVQGGIALEGVSFHYPTRPDVSALEGVNLTILPGETVALVGPSGAGKTTVIQLIQRFWDPAAGRVTLDGIDLRDMRRDDFRRAMALVPQDPVIFAASARENIGLGRPDASAAEIEAAARAAHAHDFIAALPQGYDTPLGERGVMLSGGQRQRIAIARAILRDAPVLLLDEATSALDAESEALVQAAVNRLSEGRTTLVVAHRLATVKKADRIVVFDHGRVVAQGSHDALVAEGGLYARLARMQFTHGTATAPDRAAAAAV</sequence>
<dbReference type="InterPro" id="IPR011527">
    <property type="entry name" value="ABC1_TM_dom"/>
</dbReference>
<keyword evidence="3" id="KW-0547">Nucleotide-binding</keyword>
<dbReference type="InterPro" id="IPR003593">
    <property type="entry name" value="AAA+_ATPase"/>
</dbReference>
<evidence type="ECO:0000256" key="7">
    <source>
        <dbReference type="SAM" id="Phobius"/>
    </source>
</evidence>
<gene>
    <name evidence="10" type="ORF">KNW02_15560</name>
</gene>
<evidence type="ECO:0000259" key="9">
    <source>
        <dbReference type="PROSITE" id="PS50929"/>
    </source>
</evidence>
<evidence type="ECO:0000256" key="5">
    <source>
        <dbReference type="ARBA" id="ARBA00022989"/>
    </source>
</evidence>
<evidence type="ECO:0000256" key="6">
    <source>
        <dbReference type="ARBA" id="ARBA00023136"/>
    </source>
</evidence>
<keyword evidence="2 7" id="KW-0812">Transmembrane</keyword>
<dbReference type="PROSITE" id="PS50893">
    <property type="entry name" value="ABC_TRANSPORTER_2"/>
    <property type="match status" value="1"/>
</dbReference>
<reference evidence="10" key="1">
    <citation type="submission" date="2021-06" db="EMBL/GenBank/DDBJ databases">
        <title>Paracoccus bacterium XHP0099 sp. nov., isolated from the surface waters of the Yellow Sea.</title>
        <authorList>
            <person name="Xue H."/>
            <person name="Zhang D."/>
        </authorList>
    </citation>
    <scope>NUCLEOTIDE SEQUENCE</scope>
    <source>
        <strain evidence="10">XHP0099</strain>
    </source>
</reference>
<dbReference type="PANTHER" id="PTHR43394:SF1">
    <property type="entry name" value="ATP-BINDING CASSETTE SUB-FAMILY B MEMBER 10, MITOCHONDRIAL"/>
    <property type="match status" value="1"/>
</dbReference>
<comment type="subcellular location">
    <subcellularLocation>
        <location evidence="1">Membrane</location>
        <topology evidence="1">Multi-pass membrane protein</topology>
    </subcellularLocation>
</comment>
<evidence type="ECO:0000256" key="3">
    <source>
        <dbReference type="ARBA" id="ARBA00022741"/>
    </source>
</evidence>
<dbReference type="CDD" id="cd18575">
    <property type="entry name" value="ABC_6TM_bac_exporter_ABCB8_10_like"/>
    <property type="match status" value="1"/>
</dbReference>
<evidence type="ECO:0000256" key="2">
    <source>
        <dbReference type="ARBA" id="ARBA00022692"/>
    </source>
</evidence>
<dbReference type="InterPro" id="IPR017871">
    <property type="entry name" value="ABC_transporter-like_CS"/>
</dbReference>
<name>A0ABS6AM20_9RHOB</name>
<dbReference type="Pfam" id="PF00664">
    <property type="entry name" value="ABC_membrane"/>
    <property type="match status" value="1"/>
</dbReference>
<dbReference type="InterPro" id="IPR039421">
    <property type="entry name" value="Type_1_exporter"/>
</dbReference>
<keyword evidence="4 10" id="KW-0067">ATP-binding</keyword>
<keyword evidence="11" id="KW-1185">Reference proteome</keyword>
<feature type="transmembrane region" description="Helical" evidence="7">
    <location>
        <begin position="288"/>
        <end position="306"/>
    </location>
</feature>
<keyword evidence="6 7" id="KW-0472">Membrane</keyword>
<proteinExistence type="predicted"/>
<dbReference type="InterPro" id="IPR011918">
    <property type="entry name" value="ABC_MsbA_ATP-bd"/>
</dbReference>
<dbReference type="SMART" id="SM00382">
    <property type="entry name" value="AAA"/>
    <property type="match status" value="1"/>
</dbReference>
<feature type="transmembrane region" description="Helical" evidence="7">
    <location>
        <begin position="34"/>
        <end position="55"/>
    </location>
</feature>
<dbReference type="Proteomes" id="UP001166191">
    <property type="component" value="Unassembled WGS sequence"/>
</dbReference>
<evidence type="ECO:0000259" key="8">
    <source>
        <dbReference type="PROSITE" id="PS50893"/>
    </source>
</evidence>
<comment type="caution">
    <text evidence="10">The sequence shown here is derived from an EMBL/GenBank/DDBJ whole genome shotgun (WGS) entry which is preliminary data.</text>
</comment>
<dbReference type="Pfam" id="PF00005">
    <property type="entry name" value="ABC_tran"/>
    <property type="match status" value="1"/>
</dbReference>